<reference evidence="1 2" key="1">
    <citation type="submission" date="2024-01" db="EMBL/GenBank/DDBJ databases">
        <title>Comparative genomics of Cryptococcus and Kwoniella reveals pathogenesis evolution and contrasting modes of karyotype evolution via chromosome fusion or intercentromeric recombination.</title>
        <authorList>
            <person name="Coelho M.A."/>
            <person name="David-Palma M."/>
            <person name="Shea T."/>
            <person name="Bowers K."/>
            <person name="McGinley-Smith S."/>
            <person name="Mohammad A.W."/>
            <person name="Gnirke A."/>
            <person name="Yurkov A.M."/>
            <person name="Nowrousian M."/>
            <person name="Sun S."/>
            <person name="Cuomo C.A."/>
            <person name="Heitman J."/>
        </authorList>
    </citation>
    <scope>NUCLEOTIDE SEQUENCE [LARGE SCALE GENOMIC DNA]</scope>
    <source>
        <strain evidence="1 2">CBS 6074</strain>
    </source>
</reference>
<dbReference type="GeneID" id="91098484"/>
<dbReference type="EMBL" id="CP144108">
    <property type="protein sequence ID" value="WWC92855.1"/>
    <property type="molecule type" value="Genomic_DNA"/>
</dbReference>
<organism evidence="1 2">
    <name type="scientific">Kwoniella dendrophila CBS 6074</name>
    <dbReference type="NCBI Taxonomy" id="1295534"/>
    <lineage>
        <taxon>Eukaryota</taxon>
        <taxon>Fungi</taxon>
        <taxon>Dikarya</taxon>
        <taxon>Basidiomycota</taxon>
        <taxon>Agaricomycotina</taxon>
        <taxon>Tremellomycetes</taxon>
        <taxon>Tremellales</taxon>
        <taxon>Cryptococcaceae</taxon>
        <taxon>Kwoniella</taxon>
    </lineage>
</organism>
<sequence>MSTGSNRSVEIDGGSLPTTHFNQSHLLRMFAPHCEPTGSGSHELALVRRATGEVITFDQHLELDDTLNSPITFTIKPQRMLGSAGVRGPDGSRQITFSSGHRRTPTQAAINSKIPIYMNFGLWPAELIKRSDCSIFTHTADTAHSENVTVQGHIQETFSFVTLPTQVKSDSEAANIFDDFESTQLTAIPKELDGIHNYIYKEEGPIFSVNTEVDETGTIYRSAAKGLSLLINCNPYSADTRPIDGLERNFDELRTNLEKVFGGDQEVFCAAEIQLGTQNQTQ</sequence>
<protein>
    <submittedName>
        <fullName evidence="1">Uncharacterized protein</fullName>
    </submittedName>
</protein>
<proteinExistence type="predicted"/>
<evidence type="ECO:0000313" key="1">
    <source>
        <dbReference type="EMBL" id="WWC92855.1"/>
    </source>
</evidence>
<evidence type="ECO:0000313" key="2">
    <source>
        <dbReference type="Proteomes" id="UP001355207"/>
    </source>
</evidence>
<dbReference type="RefSeq" id="XP_066079617.1">
    <property type="nucleotide sequence ID" value="XM_066223520.1"/>
</dbReference>
<dbReference type="AlphaFoldDB" id="A0AAX4K7R0"/>
<name>A0AAX4K7R0_9TREE</name>
<gene>
    <name evidence="1" type="ORF">L201_007816</name>
</gene>
<keyword evidence="2" id="KW-1185">Reference proteome</keyword>
<dbReference type="Proteomes" id="UP001355207">
    <property type="component" value="Chromosome 11"/>
</dbReference>
<accession>A0AAX4K7R0</accession>